<feature type="region of interest" description="Disordered" evidence="1">
    <location>
        <begin position="108"/>
        <end position="140"/>
    </location>
</feature>
<dbReference type="InterPro" id="IPR008266">
    <property type="entry name" value="Tyr_kinase_AS"/>
</dbReference>
<dbReference type="EMBL" id="KZ857412">
    <property type="protein sequence ID" value="RDX48323.1"/>
    <property type="molecule type" value="Genomic_DNA"/>
</dbReference>
<feature type="region of interest" description="Disordered" evidence="1">
    <location>
        <begin position="354"/>
        <end position="381"/>
    </location>
</feature>
<feature type="compositionally biased region" description="Basic and acidic residues" evidence="1">
    <location>
        <begin position="518"/>
        <end position="546"/>
    </location>
</feature>
<dbReference type="AlphaFoldDB" id="A0A371D706"/>
<dbReference type="Pfam" id="PF17667">
    <property type="entry name" value="Pkinase_fungal"/>
    <property type="match status" value="2"/>
</dbReference>
<accession>A0A371D706</accession>
<evidence type="ECO:0000313" key="3">
    <source>
        <dbReference type="EMBL" id="RDX48323.1"/>
    </source>
</evidence>
<feature type="region of interest" description="Disordered" evidence="1">
    <location>
        <begin position="515"/>
        <end position="546"/>
    </location>
</feature>
<keyword evidence="4" id="KW-1185">Reference proteome</keyword>
<dbReference type="Proteomes" id="UP000256964">
    <property type="component" value="Unassembled WGS sequence"/>
</dbReference>
<name>A0A371D706_9APHY</name>
<feature type="compositionally biased region" description="Low complexity" evidence="1">
    <location>
        <begin position="121"/>
        <end position="140"/>
    </location>
</feature>
<feature type="domain" description="Fungal-type protein kinase" evidence="2">
    <location>
        <begin position="225"/>
        <end position="315"/>
    </location>
</feature>
<evidence type="ECO:0000313" key="4">
    <source>
        <dbReference type="Proteomes" id="UP000256964"/>
    </source>
</evidence>
<feature type="region of interest" description="Disordered" evidence="1">
    <location>
        <begin position="785"/>
        <end position="813"/>
    </location>
</feature>
<dbReference type="PANTHER" id="PTHR38248:SF2">
    <property type="entry name" value="FUNK1 11"/>
    <property type="match status" value="1"/>
</dbReference>
<feature type="domain" description="Fungal-type protein kinase" evidence="2">
    <location>
        <begin position="428"/>
        <end position="683"/>
    </location>
</feature>
<gene>
    <name evidence="3" type="ORF">OH76DRAFT_1440330</name>
</gene>
<dbReference type="GO" id="GO:0004672">
    <property type="term" value="F:protein kinase activity"/>
    <property type="evidence" value="ECO:0007669"/>
    <property type="project" value="InterPro"/>
</dbReference>
<organism evidence="3 4">
    <name type="scientific">Lentinus brumalis</name>
    <dbReference type="NCBI Taxonomy" id="2498619"/>
    <lineage>
        <taxon>Eukaryota</taxon>
        <taxon>Fungi</taxon>
        <taxon>Dikarya</taxon>
        <taxon>Basidiomycota</taxon>
        <taxon>Agaricomycotina</taxon>
        <taxon>Agaricomycetes</taxon>
        <taxon>Polyporales</taxon>
        <taxon>Polyporaceae</taxon>
        <taxon>Lentinus</taxon>
    </lineage>
</organism>
<evidence type="ECO:0000256" key="1">
    <source>
        <dbReference type="SAM" id="MobiDB-lite"/>
    </source>
</evidence>
<dbReference type="OrthoDB" id="2757515at2759"/>
<proteinExistence type="predicted"/>
<feature type="compositionally biased region" description="Low complexity" evidence="1">
    <location>
        <begin position="367"/>
        <end position="381"/>
    </location>
</feature>
<protein>
    <recommendedName>
        <fullName evidence="2">Fungal-type protein kinase domain-containing protein</fullName>
    </recommendedName>
</protein>
<evidence type="ECO:0000259" key="2">
    <source>
        <dbReference type="Pfam" id="PF17667"/>
    </source>
</evidence>
<sequence>MRVNAVWLPPHLFQKLLLPKPPPSVMLTDQQLKALTEKLEEMHEEKGYEARARNANPVRQPEDQLALELTQIINEYILDVVKGKSTQTIYKSGKAAQLSKVIKRTVSTRSSSRLAGTTDVAPTPSTSQAASGSSSSASSSPYCFGLVKVVPHYVMRLTPHKYHQSDDEVNEADAAMFRNDAVKHLKEGRPNWAHQRLFGGFKVSGSQYDPFEDAELSDTQPSAGSREQVRGHLIANAERVFVYQHRTAVYSFFVIGQEFRFFRWDRAGVFVTQKVDYVKNTRTFVEFFLGFAVLDDASQGIDTTVTLLEERSQLYKSMDSLAKGDRKALGMRVLSYGEGDVLPEDIPVETFELPLSSSPEHDHDSSETSGGQSQQAAASGSTIAAIPATTNTVRRPKEGLFVFQYVLDYFASSLENNWPRYQVPIGNDTFLIARPIFETTGLTGRGTRGYVAWHVQSKSFVFLKDAWHPSCKGVEMEGDILQGLNDAGVEHIPTLLCHGQVASQETRVSHYAQYVDTRTNDERKADSRSRNGETSKGKKRTREGEYHHHIRHYAHHRLATKEVCLPLVAFTSSKQLVSLVSDCVEGHADAYKKRRIIHRDISSGNMLILPMFENTDGAVELRVVWKGLLCDWELSKPQAPSNKDEQPERTGTWKYMSVASSGDALHIIDIADELESFFNVILYNAVRYVPHTFEQFTTSFVKEYFDDYKILPSGELTVGTMKVFAITTLGYIPIRGSLGANTMLTFGESPLKQNKALNTLIFALLKRFKARYAVLDYEAKVEPSTAGDESAAAAETSDRQLSSRPTQRPRIEREECGDEEVIIPFGPARPSDATYNDAARLKDHDDVKRLLRRALDQWTWPEFELKSDHLTQAEVVDSPLDCMSVDITSSVSLPGAKAVLT</sequence>
<reference evidence="3 4" key="1">
    <citation type="journal article" date="2018" name="Biotechnol. Biofuels">
        <title>Integrative visual omics of the white-rot fungus Polyporus brumalis exposes the biotechnological potential of its oxidative enzymes for delignifying raw plant biomass.</title>
        <authorList>
            <person name="Miyauchi S."/>
            <person name="Rancon A."/>
            <person name="Drula E."/>
            <person name="Hage H."/>
            <person name="Chaduli D."/>
            <person name="Favel A."/>
            <person name="Grisel S."/>
            <person name="Henrissat B."/>
            <person name="Herpoel-Gimbert I."/>
            <person name="Ruiz-Duenas F.J."/>
            <person name="Chevret D."/>
            <person name="Hainaut M."/>
            <person name="Lin J."/>
            <person name="Wang M."/>
            <person name="Pangilinan J."/>
            <person name="Lipzen A."/>
            <person name="Lesage-Meessen L."/>
            <person name="Navarro D."/>
            <person name="Riley R."/>
            <person name="Grigoriev I.V."/>
            <person name="Zhou S."/>
            <person name="Raouche S."/>
            <person name="Rosso M.N."/>
        </authorList>
    </citation>
    <scope>NUCLEOTIDE SEQUENCE [LARGE SCALE GENOMIC DNA]</scope>
    <source>
        <strain evidence="3 4">BRFM 1820</strain>
    </source>
</reference>
<dbReference type="SUPFAM" id="SSF56112">
    <property type="entry name" value="Protein kinase-like (PK-like)"/>
    <property type="match status" value="1"/>
</dbReference>
<dbReference type="PANTHER" id="PTHR38248">
    <property type="entry name" value="FUNK1 6"/>
    <property type="match status" value="1"/>
</dbReference>
<dbReference type="Gene3D" id="1.10.510.10">
    <property type="entry name" value="Transferase(Phosphotransferase) domain 1"/>
    <property type="match status" value="1"/>
</dbReference>
<dbReference type="InterPro" id="IPR040976">
    <property type="entry name" value="Pkinase_fungal"/>
</dbReference>
<dbReference type="PROSITE" id="PS00109">
    <property type="entry name" value="PROTEIN_KINASE_TYR"/>
    <property type="match status" value="1"/>
</dbReference>
<dbReference type="InterPro" id="IPR011009">
    <property type="entry name" value="Kinase-like_dom_sf"/>
</dbReference>